<evidence type="ECO:0000259" key="7">
    <source>
        <dbReference type="Pfam" id="PF13850"/>
    </source>
</evidence>
<comment type="subcellular location">
    <subcellularLocation>
        <location evidence="5">Endoplasmic reticulum membrane</location>
        <topology evidence="5">Multi-pass membrane protein</topology>
    </subcellularLocation>
    <subcellularLocation>
        <location evidence="5">Endoplasmic reticulum-Golgi intermediate compartment membrane</location>
        <topology evidence="5">Multi-pass membrane protein</topology>
    </subcellularLocation>
    <subcellularLocation>
        <location evidence="5">Golgi apparatus membrane</location>
        <topology evidence="5">Multi-pass membrane protein</topology>
    </subcellularLocation>
    <subcellularLocation>
        <location evidence="1">Membrane</location>
    </subcellularLocation>
</comment>
<dbReference type="eggNOG" id="KOG2667">
    <property type="taxonomic scope" value="Eukaryota"/>
</dbReference>
<dbReference type="GO" id="GO:0030134">
    <property type="term" value="C:COPII-coated ER to Golgi transport vesicle"/>
    <property type="evidence" value="ECO:0007669"/>
    <property type="project" value="TreeGrafter"/>
</dbReference>
<proteinExistence type="inferred from homology"/>
<comment type="caution">
    <text evidence="8">The sequence shown here is derived from an EMBL/GenBank/DDBJ whole genome shotgun (WGS) entry which is preliminary data.</text>
</comment>
<reference evidence="8" key="1">
    <citation type="journal article" date="2014" name="PLoS Genet.">
        <title>Signature Gene Expression Reveals Novel Clues to the Molecular Mechanisms of Dimorphic Transition in Penicillium marneffei.</title>
        <authorList>
            <person name="Yang E."/>
            <person name="Wang G."/>
            <person name="Cai J."/>
            <person name="Woo P.C."/>
            <person name="Lau S.K."/>
            <person name="Yuen K.-Y."/>
            <person name="Chow W.-N."/>
            <person name="Lin X."/>
        </authorList>
    </citation>
    <scope>NUCLEOTIDE SEQUENCE [LARGE SCALE GENOMIC DNA]</scope>
    <source>
        <strain evidence="8">PM1</strain>
    </source>
</reference>
<name>A0A093VE63_TALMA</name>
<keyword evidence="5" id="KW-0813">Transport</keyword>
<feature type="domain" description="Endoplasmic reticulum vesicle transporter C-terminal" evidence="6">
    <location>
        <begin position="190"/>
        <end position="364"/>
    </location>
</feature>
<protein>
    <recommendedName>
        <fullName evidence="5">Endoplasmic reticulum-Golgi intermediate compartment protein</fullName>
    </recommendedName>
</protein>
<dbReference type="GO" id="GO:0005789">
    <property type="term" value="C:endoplasmic reticulum membrane"/>
    <property type="evidence" value="ECO:0007669"/>
    <property type="project" value="UniProtKB-SubCell"/>
</dbReference>
<evidence type="ECO:0000256" key="4">
    <source>
        <dbReference type="ARBA" id="ARBA00023136"/>
    </source>
</evidence>
<dbReference type="GO" id="GO:0006890">
    <property type="term" value="P:retrograde vesicle-mediated transport, Golgi to endoplasmic reticulum"/>
    <property type="evidence" value="ECO:0007669"/>
    <property type="project" value="TreeGrafter"/>
</dbReference>
<evidence type="ECO:0000313" key="8">
    <source>
        <dbReference type="EMBL" id="KFX50450.1"/>
    </source>
</evidence>
<keyword evidence="5" id="KW-0256">Endoplasmic reticulum</keyword>
<dbReference type="HOGENOM" id="CLU_034705_2_0_1"/>
<dbReference type="PANTHER" id="PTHR10984">
    <property type="entry name" value="ENDOPLASMIC RETICULUM-GOLGI INTERMEDIATE COMPARTMENT PROTEIN"/>
    <property type="match status" value="1"/>
</dbReference>
<keyword evidence="5" id="KW-0333">Golgi apparatus</keyword>
<feature type="domain" description="Endoplasmic reticulum vesicle transporter N-terminal" evidence="7">
    <location>
        <begin position="24"/>
        <end position="112"/>
    </location>
</feature>
<comment type="similarity">
    <text evidence="5">Belongs to the ERGIC family.</text>
</comment>
<evidence type="ECO:0000256" key="5">
    <source>
        <dbReference type="RuleBase" id="RU369013"/>
    </source>
</evidence>
<dbReference type="Pfam" id="PF07970">
    <property type="entry name" value="COPIIcoated_ERV"/>
    <property type="match status" value="1"/>
</dbReference>
<evidence type="ECO:0000256" key="3">
    <source>
        <dbReference type="ARBA" id="ARBA00022989"/>
    </source>
</evidence>
<dbReference type="GO" id="GO:0006888">
    <property type="term" value="P:endoplasmic reticulum to Golgi vesicle-mediated transport"/>
    <property type="evidence" value="ECO:0007669"/>
    <property type="project" value="UniProtKB-UniRule"/>
</dbReference>
<evidence type="ECO:0000256" key="2">
    <source>
        <dbReference type="ARBA" id="ARBA00022692"/>
    </source>
</evidence>
<sequence>MNGFSKHELDEDAFGEKSDVGGGLRTFDAFPKTKPNYTTASRRGGQWTVIIFAICTFLTFGEFVNWYRGTENQHFSVEKGVSRQLQMNIDMVVKMHCNDLRVNVQDASGDHIMAGMLLMKDGTNWELWNEKLNQQSSSGVPEYQTLNAEDVKRLMDQEDDAHARHVLSHTRRNPKRKFPKTPRLSSKYPTDSCRIYGSLESNKVHGDFHITARGHGYNEVGQHLDHSNFNFTHMVTELSFGPHYPSLLNPLDKTVASTETHYYKFQYFINVVPTIYAKGNNAVEKYTANPAKAFEKSRNTIFTNQYSATSQSHPLPESPFNTPGIFFKYNIEPILLFVSEERGSFLALLVRLVNVVSGVIVTGGWLYQLTGWATEVVLRRRRRGGYSQGVLNGRTHSAEDEE</sequence>
<dbReference type="InterPro" id="IPR039542">
    <property type="entry name" value="Erv_N"/>
</dbReference>
<dbReference type="PANTHER" id="PTHR10984:SF81">
    <property type="entry name" value="ER-DERIVED VESICLES PROTEIN ERV41"/>
    <property type="match status" value="1"/>
</dbReference>
<dbReference type="Pfam" id="PF13850">
    <property type="entry name" value="ERGIC_N"/>
    <property type="match status" value="1"/>
</dbReference>
<evidence type="ECO:0000259" key="6">
    <source>
        <dbReference type="Pfam" id="PF07970"/>
    </source>
</evidence>
<dbReference type="InterPro" id="IPR045888">
    <property type="entry name" value="Erv"/>
</dbReference>
<keyword evidence="4" id="KW-0472">Membrane</keyword>
<dbReference type="GO" id="GO:0033116">
    <property type="term" value="C:endoplasmic reticulum-Golgi intermediate compartment membrane"/>
    <property type="evidence" value="ECO:0007669"/>
    <property type="project" value="UniProtKB-SubCell"/>
</dbReference>
<evidence type="ECO:0000256" key="1">
    <source>
        <dbReference type="ARBA" id="ARBA00004370"/>
    </source>
</evidence>
<comment type="function">
    <text evidence="5">Plays a role in transport between endoplasmic reticulum and Golgi.</text>
</comment>
<dbReference type="EMBL" id="JPOX01000007">
    <property type="protein sequence ID" value="KFX50450.1"/>
    <property type="molecule type" value="Genomic_DNA"/>
</dbReference>
<accession>A0A093VE63</accession>
<dbReference type="GO" id="GO:0000139">
    <property type="term" value="C:Golgi membrane"/>
    <property type="evidence" value="ECO:0007669"/>
    <property type="project" value="UniProtKB-SubCell"/>
</dbReference>
<keyword evidence="5" id="KW-0931">ER-Golgi transport</keyword>
<dbReference type="AlphaFoldDB" id="A0A093VE63"/>
<gene>
    <name evidence="8" type="ORF">GQ26_0071720</name>
</gene>
<dbReference type="InterPro" id="IPR012936">
    <property type="entry name" value="Erv_C"/>
</dbReference>
<keyword evidence="3" id="KW-1133">Transmembrane helix</keyword>
<keyword evidence="2" id="KW-0812">Transmembrane</keyword>
<organism evidence="8">
    <name type="scientific">Talaromyces marneffei PM1</name>
    <dbReference type="NCBI Taxonomy" id="1077442"/>
    <lineage>
        <taxon>Eukaryota</taxon>
        <taxon>Fungi</taxon>
        <taxon>Dikarya</taxon>
        <taxon>Ascomycota</taxon>
        <taxon>Pezizomycotina</taxon>
        <taxon>Eurotiomycetes</taxon>
        <taxon>Eurotiomycetidae</taxon>
        <taxon>Eurotiales</taxon>
        <taxon>Trichocomaceae</taxon>
        <taxon>Talaromyces</taxon>
        <taxon>Talaromyces sect. Talaromyces</taxon>
    </lineage>
</organism>